<keyword evidence="2" id="KW-0472">Membrane</keyword>
<evidence type="ECO:0000313" key="4">
    <source>
        <dbReference type="Proteomes" id="UP001170959"/>
    </source>
</evidence>
<dbReference type="RefSeq" id="WP_286494144.1">
    <property type="nucleotide sequence ID" value="NZ_JACAGJ010000008.1"/>
</dbReference>
<gene>
    <name evidence="3" type="ORF">HX001_14495</name>
</gene>
<keyword evidence="2" id="KW-1133">Transmembrane helix</keyword>
<reference evidence="3" key="2">
    <citation type="journal article" date="2022" name="Sci. Total Environ.">
        <title>Prevalence, transmission, and molecular epidemiology of tet(X)-positive bacteria among humans, animals, and environmental niches in China: An epidemiological, and genomic-based study.</title>
        <authorList>
            <person name="Dong N."/>
            <person name="Zeng Y."/>
            <person name="Cai C."/>
            <person name="Sun C."/>
            <person name="Lu J."/>
            <person name="Liu C."/>
            <person name="Zhou H."/>
            <person name="Sun Q."/>
            <person name="Shu L."/>
            <person name="Wang H."/>
            <person name="Wang Y."/>
            <person name="Wang S."/>
            <person name="Wu C."/>
            <person name="Chan E.W."/>
            <person name="Chen G."/>
            <person name="Shen Z."/>
            <person name="Chen S."/>
            <person name="Zhang R."/>
        </authorList>
    </citation>
    <scope>NUCLEOTIDE SEQUENCE</scope>
    <source>
        <strain evidence="3">R655-4</strain>
    </source>
</reference>
<dbReference type="Proteomes" id="UP001170959">
    <property type="component" value="Unassembled WGS sequence"/>
</dbReference>
<proteinExistence type="predicted"/>
<evidence type="ECO:0008006" key="5">
    <source>
        <dbReference type="Google" id="ProtNLM"/>
    </source>
</evidence>
<dbReference type="PROSITE" id="PS51257">
    <property type="entry name" value="PROKAR_LIPOPROTEIN"/>
    <property type="match status" value="1"/>
</dbReference>
<evidence type="ECO:0000256" key="1">
    <source>
        <dbReference type="SAM" id="MobiDB-lite"/>
    </source>
</evidence>
<feature type="region of interest" description="Disordered" evidence="1">
    <location>
        <begin position="129"/>
        <end position="160"/>
    </location>
</feature>
<dbReference type="EMBL" id="JACAGJ010000008">
    <property type="protein sequence ID" value="MDM1073696.1"/>
    <property type="molecule type" value="Genomic_DNA"/>
</dbReference>
<sequence length="195" mass="22084">MKSGFNHRKISSAATMFIALLLLISTYGCRTSKSVVEKHKENFSKEELQLNKFDSLANVIKTNNITNFDSITWSTYFNQYDISYSGTLTDDFGTLEKIENGFKFTGKLNVSLKGSESKGDSIKLKEQSENINENTSIKSNSKNELKSNESKSNVDKKKENKSTGFNWNLTILLIIIGSLALVLLWKFGLPKFRKR</sequence>
<accession>A0AAJ1QGK9</accession>
<name>A0AAJ1QGK9_9FLAO</name>
<evidence type="ECO:0000256" key="2">
    <source>
        <dbReference type="SAM" id="Phobius"/>
    </source>
</evidence>
<feature type="transmembrane region" description="Helical" evidence="2">
    <location>
        <begin position="165"/>
        <end position="185"/>
    </location>
</feature>
<reference evidence="3" key="1">
    <citation type="submission" date="2020-06" db="EMBL/GenBank/DDBJ databases">
        <authorList>
            <person name="Dong N."/>
        </authorList>
    </citation>
    <scope>NUCLEOTIDE SEQUENCE</scope>
    <source>
        <strain evidence="3">R655-4</strain>
    </source>
</reference>
<organism evidence="3 4">
    <name type="scientific">Empedobacter brevis</name>
    <dbReference type="NCBI Taxonomy" id="247"/>
    <lineage>
        <taxon>Bacteria</taxon>
        <taxon>Pseudomonadati</taxon>
        <taxon>Bacteroidota</taxon>
        <taxon>Flavobacteriia</taxon>
        <taxon>Flavobacteriales</taxon>
        <taxon>Weeksellaceae</taxon>
        <taxon>Empedobacter</taxon>
    </lineage>
</organism>
<evidence type="ECO:0000313" key="3">
    <source>
        <dbReference type="EMBL" id="MDM1073696.1"/>
    </source>
</evidence>
<feature type="compositionally biased region" description="Basic and acidic residues" evidence="1">
    <location>
        <begin position="141"/>
        <end position="160"/>
    </location>
</feature>
<dbReference type="AlphaFoldDB" id="A0AAJ1QGK9"/>
<keyword evidence="2" id="KW-0812">Transmembrane</keyword>
<protein>
    <recommendedName>
        <fullName evidence="5">Lipoprotein</fullName>
    </recommendedName>
</protein>
<comment type="caution">
    <text evidence="3">The sequence shown here is derived from an EMBL/GenBank/DDBJ whole genome shotgun (WGS) entry which is preliminary data.</text>
</comment>